<evidence type="ECO:0000256" key="1">
    <source>
        <dbReference type="ARBA" id="ARBA00004871"/>
    </source>
</evidence>
<organism evidence="4 5">
    <name type="scientific">Weissella halotolerans DSM 20190</name>
    <dbReference type="NCBI Taxonomy" id="1123500"/>
    <lineage>
        <taxon>Bacteria</taxon>
        <taxon>Bacillati</taxon>
        <taxon>Bacillota</taxon>
        <taxon>Bacilli</taxon>
        <taxon>Lactobacillales</taxon>
        <taxon>Lactobacillaceae</taxon>
        <taxon>Weissella</taxon>
    </lineage>
</organism>
<protein>
    <submittedName>
        <fullName evidence="4">Shikimate dehydrogenase</fullName>
    </submittedName>
</protein>
<dbReference type="PATRIC" id="fig|1123500.6.peg.87"/>
<dbReference type="Gene3D" id="3.40.50.720">
    <property type="entry name" value="NAD(P)-binding Rossmann-like Domain"/>
    <property type="match status" value="1"/>
</dbReference>
<dbReference type="GO" id="GO:0009423">
    <property type="term" value="P:chorismate biosynthetic process"/>
    <property type="evidence" value="ECO:0007669"/>
    <property type="project" value="TreeGrafter"/>
</dbReference>
<dbReference type="PANTHER" id="PTHR21089">
    <property type="entry name" value="SHIKIMATE DEHYDROGENASE"/>
    <property type="match status" value="1"/>
</dbReference>
<name>A0A0R2G0J3_9LACO</name>
<keyword evidence="2" id="KW-0057">Aromatic amino acid biosynthesis</keyword>
<evidence type="ECO:0000313" key="5">
    <source>
        <dbReference type="Proteomes" id="UP000051296"/>
    </source>
</evidence>
<dbReference type="EMBL" id="JQAX01000001">
    <property type="protein sequence ID" value="KRN33291.1"/>
    <property type="molecule type" value="Genomic_DNA"/>
</dbReference>
<dbReference type="Pfam" id="PF08501">
    <property type="entry name" value="Shikimate_dh_N"/>
    <property type="match status" value="1"/>
</dbReference>
<dbReference type="GO" id="GO:0050661">
    <property type="term" value="F:NADP binding"/>
    <property type="evidence" value="ECO:0007669"/>
    <property type="project" value="TreeGrafter"/>
</dbReference>
<evidence type="ECO:0000313" key="4">
    <source>
        <dbReference type="EMBL" id="KRN33291.1"/>
    </source>
</evidence>
<dbReference type="RefSeq" id="WP_022791214.1">
    <property type="nucleotide sequence ID" value="NZ_ATUU01000001.1"/>
</dbReference>
<dbReference type="eggNOG" id="COG0169">
    <property type="taxonomic scope" value="Bacteria"/>
</dbReference>
<dbReference type="OrthoDB" id="9792692at2"/>
<dbReference type="STRING" id="1123500.GCA_000420365_00414"/>
<evidence type="ECO:0000256" key="2">
    <source>
        <dbReference type="ARBA" id="ARBA00023141"/>
    </source>
</evidence>
<dbReference type="GO" id="GO:0009073">
    <property type="term" value="P:aromatic amino acid family biosynthetic process"/>
    <property type="evidence" value="ECO:0007669"/>
    <property type="project" value="UniProtKB-KW"/>
</dbReference>
<reference evidence="4 5" key="1">
    <citation type="journal article" date="2015" name="Genome Announc.">
        <title>Expanding the biotechnology potential of lactobacilli through comparative genomics of 213 strains and associated genera.</title>
        <authorList>
            <person name="Sun Z."/>
            <person name="Harris H.M."/>
            <person name="McCann A."/>
            <person name="Guo C."/>
            <person name="Argimon S."/>
            <person name="Zhang W."/>
            <person name="Yang X."/>
            <person name="Jeffery I.B."/>
            <person name="Cooney J.C."/>
            <person name="Kagawa T.F."/>
            <person name="Liu W."/>
            <person name="Song Y."/>
            <person name="Salvetti E."/>
            <person name="Wrobel A."/>
            <person name="Rasinkangas P."/>
            <person name="Parkhill J."/>
            <person name="Rea M.C."/>
            <person name="O'Sullivan O."/>
            <person name="Ritari J."/>
            <person name="Douillard F.P."/>
            <person name="Paul Ross R."/>
            <person name="Yang R."/>
            <person name="Briner A.E."/>
            <person name="Felis G.E."/>
            <person name="de Vos W.M."/>
            <person name="Barrangou R."/>
            <person name="Klaenhammer T.R."/>
            <person name="Caufield P.W."/>
            <person name="Cui Y."/>
            <person name="Zhang H."/>
            <person name="O'Toole P.W."/>
        </authorList>
    </citation>
    <scope>NUCLEOTIDE SEQUENCE [LARGE SCALE GENOMIC DNA]</scope>
    <source>
        <strain evidence="4 5">DSM 20190</strain>
    </source>
</reference>
<dbReference type="SUPFAM" id="SSF51735">
    <property type="entry name" value="NAD(P)-binding Rossmann-fold domains"/>
    <property type="match status" value="1"/>
</dbReference>
<dbReference type="GO" id="GO:0004764">
    <property type="term" value="F:shikimate 3-dehydrogenase (NADP+) activity"/>
    <property type="evidence" value="ECO:0007669"/>
    <property type="project" value="InterPro"/>
</dbReference>
<dbReference type="InterPro" id="IPR013708">
    <property type="entry name" value="Shikimate_DH-bd_N"/>
</dbReference>
<dbReference type="Proteomes" id="UP000051296">
    <property type="component" value="Unassembled WGS sequence"/>
</dbReference>
<feature type="domain" description="Shikimate dehydrogenase substrate binding N-terminal" evidence="3">
    <location>
        <begin position="8"/>
        <end position="95"/>
    </location>
</feature>
<proteinExistence type="predicted"/>
<dbReference type="FunCoup" id="A0A0R2G0J3">
    <property type="interactions" value="305"/>
</dbReference>
<dbReference type="SUPFAM" id="SSF53223">
    <property type="entry name" value="Aminoacid dehydrogenase-like, N-terminal domain"/>
    <property type="match status" value="1"/>
</dbReference>
<dbReference type="InParanoid" id="A0A0R2G0J3"/>
<dbReference type="AlphaFoldDB" id="A0A0R2G0J3"/>
<dbReference type="Gene3D" id="3.40.50.10860">
    <property type="entry name" value="Leucine Dehydrogenase, chain A, domain 1"/>
    <property type="match status" value="1"/>
</dbReference>
<comment type="caution">
    <text evidence="4">The sequence shown here is derived from an EMBL/GenBank/DDBJ whole genome shotgun (WGS) entry which is preliminary data.</text>
</comment>
<dbReference type="GO" id="GO:0019632">
    <property type="term" value="P:shikimate metabolic process"/>
    <property type="evidence" value="ECO:0007669"/>
    <property type="project" value="TreeGrafter"/>
</dbReference>
<sequence length="280" mass="31013">MVKKQYGLLGWQIQHSLSPAMHNAAFAADQVPAYYQLYDVVPADIQKTWVQLEQHKLLAGLNVTTPYKNWVFNELVANGLYLDQPAQLSQSVNTLVRTANGEWQGYSTDGLGFWQSVQSQSPKRVLLVGMGGAARAIIVTKPAQVELTVASRLSRRFTAHADFVAAHKLGPLLSLNQVETVLPQVDLVVDATTVGIGKQQSILSSDQLKKTPEQAHMIDLKYQYAVTPFMKAGLAANRHVENGLSMLIEQGRLSYALWQGHLPTKPVFKMAIQREHEQGD</sequence>
<gene>
    <name evidence="4" type="ORF">IV68_GL000089</name>
</gene>
<dbReference type="PANTHER" id="PTHR21089:SF1">
    <property type="entry name" value="BIFUNCTIONAL 3-DEHYDROQUINATE DEHYDRATASE_SHIKIMATE DEHYDROGENASE, CHLOROPLASTIC"/>
    <property type="match status" value="1"/>
</dbReference>
<keyword evidence="2" id="KW-0028">Amino-acid biosynthesis</keyword>
<keyword evidence="5" id="KW-1185">Reference proteome</keyword>
<accession>A0A0R2G0J3</accession>
<dbReference type="InterPro" id="IPR046346">
    <property type="entry name" value="Aminoacid_DH-like_N_sf"/>
</dbReference>
<dbReference type="InterPro" id="IPR036291">
    <property type="entry name" value="NAD(P)-bd_dom_sf"/>
</dbReference>
<evidence type="ECO:0000259" key="3">
    <source>
        <dbReference type="Pfam" id="PF08501"/>
    </source>
</evidence>
<comment type="pathway">
    <text evidence="1">Metabolic intermediate biosynthesis; chorismate biosynthesis; chorismate from D-erythrose 4-phosphate and phosphoenolpyruvate: step 4/7.</text>
</comment>
<dbReference type="GO" id="GO:0005829">
    <property type="term" value="C:cytosol"/>
    <property type="evidence" value="ECO:0007669"/>
    <property type="project" value="TreeGrafter"/>
</dbReference>
<dbReference type="InterPro" id="IPR022893">
    <property type="entry name" value="Shikimate_DH_fam"/>
</dbReference>